<protein>
    <submittedName>
        <fullName evidence="1">Uncharacterized protein</fullName>
    </submittedName>
</protein>
<accession>A0ABR3YMP9</accession>
<evidence type="ECO:0000313" key="1">
    <source>
        <dbReference type="EMBL" id="KAL1889117.1"/>
    </source>
</evidence>
<keyword evidence="2" id="KW-1185">Reference proteome</keyword>
<sequence>MVPGAEDDEVLVKEQRRDSRDFEYTAVIAEVMKISLKQMGLKNKDIVVDPT</sequence>
<dbReference type="EMBL" id="JAWDJO010000229">
    <property type="protein sequence ID" value="KAL1889117.1"/>
    <property type="molecule type" value="Genomic_DNA"/>
</dbReference>
<gene>
    <name evidence="1" type="ORF">Cpir12675_005899</name>
</gene>
<proteinExistence type="predicted"/>
<reference evidence="1 2" key="1">
    <citation type="journal article" date="2024" name="IMA Fungus">
        <title>IMA Genome - F19 : A genome assembly and annotation guide to empower mycologists, including annotated draft genome sequences of Ceratocystis pirilliformis, Diaporthe australafricana, Fusarium ophioides, Paecilomyces lecythidis, and Sporothrix stenoceras.</title>
        <authorList>
            <person name="Aylward J."/>
            <person name="Wilson A.M."/>
            <person name="Visagie C.M."/>
            <person name="Spraker J."/>
            <person name="Barnes I."/>
            <person name="Buitendag C."/>
            <person name="Ceriani C."/>
            <person name="Del Mar Angel L."/>
            <person name="du Plessis D."/>
            <person name="Fuchs T."/>
            <person name="Gasser K."/>
            <person name="Kramer D."/>
            <person name="Li W."/>
            <person name="Munsamy K."/>
            <person name="Piso A."/>
            <person name="Price J.L."/>
            <person name="Sonnekus B."/>
            <person name="Thomas C."/>
            <person name="van der Nest A."/>
            <person name="van Dijk A."/>
            <person name="van Heerden A."/>
            <person name="van Vuuren N."/>
            <person name="Yilmaz N."/>
            <person name="Duong T.A."/>
            <person name="van der Merwe N.A."/>
            <person name="Wingfield M.J."/>
            <person name="Wingfield B.D."/>
        </authorList>
    </citation>
    <scope>NUCLEOTIDE SEQUENCE [LARGE SCALE GENOMIC DNA]</scope>
    <source>
        <strain evidence="1 2">CMW 12675</strain>
    </source>
</reference>
<dbReference type="Proteomes" id="UP001583280">
    <property type="component" value="Unassembled WGS sequence"/>
</dbReference>
<comment type="caution">
    <text evidence="1">The sequence shown here is derived from an EMBL/GenBank/DDBJ whole genome shotgun (WGS) entry which is preliminary data.</text>
</comment>
<evidence type="ECO:0000313" key="2">
    <source>
        <dbReference type="Proteomes" id="UP001583280"/>
    </source>
</evidence>
<feature type="non-terminal residue" evidence="1">
    <location>
        <position position="51"/>
    </location>
</feature>
<name>A0ABR3YMP9_9PEZI</name>
<organism evidence="1 2">
    <name type="scientific">Ceratocystis pirilliformis</name>
    <dbReference type="NCBI Taxonomy" id="259994"/>
    <lineage>
        <taxon>Eukaryota</taxon>
        <taxon>Fungi</taxon>
        <taxon>Dikarya</taxon>
        <taxon>Ascomycota</taxon>
        <taxon>Pezizomycotina</taxon>
        <taxon>Sordariomycetes</taxon>
        <taxon>Hypocreomycetidae</taxon>
        <taxon>Microascales</taxon>
        <taxon>Ceratocystidaceae</taxon>
        <taxon>Ceratocystis</taxon>
    </lineage>
</organism>